<dbReference type="RefSeq" id="WP_278155930.1">
    <property type="nucleotide sequence ID" value="NZ_CP121252.1"/>
</dbReference>
<evidence type="ECO:0000256" key="2">
    <source>
        <dbReference type="ARBA" id="ARBA00022448"/>
    </source>
</evidence>
<dbReference type="InterPro" id="IPR003593">
    <property type="entry name" value="AAA+_ATPase"/>
</dbReference>
<evidence type="ECO:0000313" key="6">
    <source>
        <dbReference type="EMBL" id="WFP15319.1"/>
    </source>
</evidence>
<gene>
    <name evidence="6" type="ORF">P8192_07725</name>
</gene>
<dbReference type="InterPro" id="IPR050095">
    <property type="entry name" value="ECF_ABC_transporter_ATP-bd"/>
</dbReference>
<dbReference type="GO" id="GO:0005524">
    <property type="term" value="F:ATP binding"/>
    <property type="evidence" value="ECO:0007669"/>
    <property type="project" value="UniProtKB-KW"/>
</dbReference>
<protein>
    <submittedName>
        <fullName evidence="6">ABC transporter ATP-binding protein</fullName>
    </submittedName>
</protein>
<dbReference type="Gene3D" id="3.40.50.300">
    <property type="entry name" value="P-loop containing nucleotide triphosphate hydrolases"/>
    <property type="match status" value="1"/>
</dbReference>
<dbReference type="InterPro" id="IPR003439">
    <property type="entry name" value="ABC_transporter-like_ATP-bd"/>
</dbReference>
<keyword evidence="7" id="KW-1185">Reference proteome</keyword>
<evidence type="ECO:0000256" key="4">
    <source>
        <dbReference type="ARBA" id="ARBA00022840"/>
    </source>
</evidence>
<dbReference type="SMART" id="SM00382">
    <property type="entry name" value="AAA"/>
    <property type="match status" value="1"/>
</dbReference>
<evidence type="ECO:0000259" key="5">
    <source>
        <dbReference type="PROSITE" id="PS50893"/>
    </source>
</evidence>
<comment type="similarity">
    <text evidence="1">Belongs to the ABC transporter superfamily.</text>
</comment>
<dbReference type="SUPFAM" id="SSF52540">
    <property type="entry name" value="P-loop containing nucleoside triphosphate hydrolases"/>
    <property type="match status" value="1"/>
</dbReference>
<reference evidence="6 7" key="1">
    <citation type="submission" date="2023-04" db="EMBL/GenBank/DDBJ databases">
        <title>Funneling lignin-derived compounds into biodiesel using alkali-halophilic Citricoccus sp. P2.</title>
        <authorList>
            <person name="Luo C.-B."/>
        </authorList>
    </citation>
    <scope>NUCLEOTIDE SEQUENCE [LARGE SCALE GENOMIC DNA]</scope>
    <source>
        <strain evidence="6 7">P2</strain>
    </source>
</reference>
<name>A0ABY8H2H3_9MICC</name>
<dbReference type="InterPro" id="IPR027417">
    <property type="entry name" value="P-loop_NTPase"/>
</dbReference>
<dbReference type="PANTHER" id="PTHR43553:SF3">
    <property type="entry name" value="ABC TRANSPORTER ATP-BINDING PROTEIN MODF"/>
    <property type="match status" value="1"/>
</dbReference>
<dbReference type="EMBL" id="CP121252">
    <property type="protein sequence ID" value="WFP15319.1"/>
    <property type="molecule type" value="Genomic_DNA"/>
</dbReference>
<evidence type="ECO:0000256" key="3">
    <source>
        <dbReference type="ARBA" id="ARBA00022741"/>
    </source>
</evidence>
<keyword evidence="3" id="KW-0547">Nucleotide-binding</keyword>
<proteinExistence type="inferred from homology"/>
<organism evidence="6 7">
    <name type="scientific">Citricoccus muralis</name>
    <dbReference type="NCBI Taxonomy" id="169134"/>
    <lineage>
        <taxon>Bacteria</taxon>
        <taxon>Bacillati</taxon>
        <taxon>Actinomycetota</taxon>
        <taxon>Actinomycetes</taxon>
        <taxon>Micrococcales</taxon>
        <taxon>Micrococcaceae</taxon>
        <taxon>Citricoccus</taxon>
    </lineage>
</organism>
<dbReference type="PANTHER" id="PTHR43553">
    <property type="entry name" value="HEAVY METAL TRANSPORTER"/>
    <property type="match status" value="1"/>
</dbReference>
<dbReference type="PROSITE" id="PS50893">
    <property type="entry name" value="ABC_TRANSPORTER_2"/>
    <property type="match status" value="1"/>
</dbReference>
<keyword evidence="2" id="KW-0813">Transport</keyword>
<keyword evidence="4 6" id="KW-0067">ATP-binding</keyword>
<dbReference type="Proteomes" id="UP001219037">
    <property type="component" value="Chromosome"/>
</dbReference>
<feature type="domain" description="ABC transporter" evidence="5">
    <location>
        <begin position="28"/>
        <end position="268"/>
    </location>
</feature>
<dbReference type="Pfam" id="PF00005">
    <property type="entry name" value="ABC_tran"/>
    <property type="match status" value="1"/>
</dbReference>
<sequence length="283" mass="30674">MTESASAPTRAAHTVPARDYVAAEDAVLEYSHVTVRRGTKTLLDDVSWTVREGERWIIMGPNGAGKSTLVNIAATRLYPTEGNVAILNEVLGAVNVFDLRPLIGLSSSLLADQVPFQETVLDAVVTAGWGVTGRWNEEYDSMDLDRALNLLRRWGVSGLAERRYGSLSSGERKRVLAARAMMTDPELLLLDEPAAGLDLAGRETLIRSLAQLAADEVAPTQILVTHHVEEVPPGFTHALLMRDGAVVAAGPLGETLTEEHLSEAFRLPLKVTEQDGRYTAVAR</sequence>
<evidence type="ECO:0000256" key="1">
    <source>
        <dbReference type="ARBA" id="ARBA00005417"/>
    </source>
</evidence>
<evidence type="ECO:0000313" key="7">
    <source>
        <dbReference type="Proteomes" id="UP001219037"/>
    </source>
</evidence>
<accession>A0ABY8H2H3</accession>